<evidence type="ECO:0000313" key="1">
    <source>
        <dbReference type="EMBL" id="DAE08852.1"/>
    </source>
</evidence>
<accession>A0A8S5PRK2</accession>
<name>A0A8S5PRK2_9CAUD</name>
<reference evidence="1" key="1">
    <citation type="journal article" date="2021" name="Proc. Natl. Acad. Sci. U.S.A.">
        <title>A Catalog of Tens of Thousands of Viruses from Human Metagenomes Reveals Hidden Associations with Chronic Diseases.</title>
        <authorList>
            <person name="Tisza M.J."/>
            <person name="Buck C.B."/>
        </authorList>
    </citation>
    <scope>NUCLEOTIDE SEQUENCE</scope>
    <source>
        <strain evidence="1">Ct8dV2</strain>
    </source>
</reference>
<sequence length="205" mass="21921">MKNRFGKILAGLAALFVMSGTCWACFGSDPTSGTGNPATTITGGGGSTTDVVIPGHIWNQNPDKRWDIPDNGNEYALTIRAAFPITLNVSFSGFVNDSGDEVTEPITRMCVLYFSTSGKWIILKDIKNPAYTVIGTAENKRALFGKHTIPSALGYAGGEAMPVLLYFKSANYENFSLDEVLASNNPKPLNSSVICLVPSGNNTPF</sequence>
<protein>
    <submittedName>
        <fullName evidence="1">Uncharacterized protein</fullName>
    </submittedName>
</protein>
<organism evidence="1">
    <name type="scientific">Podoviridae sp. ct8dV2</name>
    <dbReference type="NCBI Taxonomy" id="2825222"/>
    <lineage>
        <taxon>Viruses</taxon>
        <taxon>Duplodnaviria</taxon>
        <taxon>Heunggongvirae</taxon>
        <taxon>Uroviricota</taxon>
        <taxon>Caudoviricetes</taxon>
    </lineage>
</organism>
<proteinExistence type="predicted"/>
<dbReference type="EMBL" id="BK015477">
    <property type="protein sequence ID" value="DAE08852.1"/>
    <property type="molecule type" value="Genomic_DNA"/>
</dbReference>